<feature type="non-terminal residue" evidence="1">
    <location>
        <position position="69"/>
    </location>
</feature>
<proteinExistence type="predicted"/>
<evidence type="ECO:0000313" key="2">
    <source>
        <dbReference type="Proteomes" id="UP000789396"/>
    </source>
</evidence>
<dbReference type="OrthoDB" id="2959849at2759"/>
<gene>
    <name evidence="1" type="ORF">RFULGI_LOCUS13603</name>
</gene>
<protein>
    <submittedName>
        <fullName evidence="1">15888_t:CDS:1</fullName>
    </submittedName>
</protein>
<evidence type="ECO:0000313" key="1">
    <source>
        <dbReference type="EMBL" id="CAG8751126.1"/>
    </source>
</evidence>
<dbReference type="Proteomes" id="UP000789396">
    <property type="component" value="Unassembled WGS sequence"/>
</dbReference>
<dbReference type="EMBL" id="CAJVPZ010036375">
    <property type="protein sequence ID" value="CAG8751126.1"/>
    <property type="molecule type" value="Genomic_DNA"/>
</dbReference>
<feature type="non-terminal residue" evidence="1">
    <location>
        <position position="1"/>
    </location>
</feature>
<reference evidence="1" key="1">
    <citation type="submission" date="2021-06" db="EMBL/GenBank/DDBJ databases">
        <authorList>
            <person name="Kallberg Y."/>
            <person name="Tangrot J."/>
            <person name="Rosling A."/>
        </authorList>
    </citation>
    <scope>NUCLEOTIDE SEQUENCE</scope>
    <source>
        <strain evidence="1">IN212</strain>
    </source>
</reference>
<accession>A0A9N9NMA0</accession>
<name>A0A9N9NMA0_9GLOM</name>
<comment type="caution">
    <text evidence="1">The sequence shown here is derived from an EMBL/GenBank/DDBJ whole genome shotgun (WGS) entry which is preliminary data.</text>
</comment>
<keyword evidence="2" id="KW-1185">Reference proteome</keyword>
<dbReference type="AlphaFoldDB" id="A0A9N9NMA0"/>
<organism evidence="1 2">
    <name type="scientific">Racocetra fulgida</name>
    <dbReference type="NCBI Taxonomy" id="60492"/>
    <lineage>
        <taxon>Eukaryota</taxon>
        <taxon>Fungi</taxon>
        <taxon>Fungi incertae sedis</taxon>
        <taxon>Mucoromycota</taxon>
        <taxon>Glomeromycotina</taxon>
        <taxon>Glomeromycetes</taxon>
        <taxon>Diversisporales</taxon>
        <taxon>Gigasporaceae</taxon>
        <taxon>Racocetra</taxon>
    </lineage>
</organism>
<sequence>IKIIEQYDDIEILLIVEDSEVTMISFGVKDIINQLSVNTVEIGIDAMCMCSYRYCQLSLFLNPEMLALW</sequence>